<dbReference type="PROSITE" id="PS51257">
    <property type="entry name" value="PROKAR_LIPOPROTEIN"/>
    <property type="match status" value="1"/>
</dbReference>
<accession>A0ABU9Z0D1</accession>
<dbReference type="RefSeq" id="WP_345920299.1">
    <property type="nucleotide sequence ID" value="NZ_JBDIVE010000007.1"/>
</dbReference>
<evidence type="ECO:0000313" key="2">
    <source>
        <dbReference type="EMBL" id="MEN3069531.1"/>
    </source>
</evidence>
<keyword evidence="1" id="KW-0732">Signal</keyword>
<name>A0ABU9Z0D1_9RHOO</name>
<dbReference type="Proteomes" id="UP001410394">
    <property type="component" value="Unassembled WGS sequence"/>
</dbReference>
<feature type="signal peptide" evidence="1">
    <location>
        <begin position="1"/>
        <end position="23"/>
    </location>
</feature>
<reference evidence="2 3" key="1">
    <citation type="journal article" date="2018" name="Int. J. Syst. Evol. Microbiol.">
        <title>Uliginosibacterium sediminicola sp. nov., isolated from freshwater sediment.</title>
        <authorList>
            <person name="Hwang W.M."/>
            <person name="Kim S.M."/>
            <person name="Kang K."/>
            <person name="Ahn T.Y."/>
        </authorList>
    </citation>
    <scope>NUCLEOTIDE SEQUENCE [LARGE SCALE GENOMIC DNA]</scope>
    <source>
        <strain evidence="2 3">M1-21</strain>
    </source>
</reference>
<keyword evidence="3" id="KW-1185">Reference proteome</keyword>
<evidence type="ECO:0000256" key="1">
    <source>
        <dbReference type="SAM" id="SignalP"/>
    </source>
</evidence>
<organism evidence="2 3">
    <name type="scientific">Uliginosibacterium sediminicola</name>
    <dbReference type="NCBI Taxonomy" id="2024550"/>
    <lineage>
        <taxon>Bacteria</taxon>
        <taxon>Pseudomonadati</taxon>
        <taxon>Pseudomonadota</taxon>
        <taxon>Betaproteobacteria</taxon>
        <taxon>Rhodocyclales</taxon>
        <taxon>Zoogloeaceae</taxon>
        <taxon>Uliginosibacterium</taxon>
    </lineage>
</organism>
<protein>
    <recommendedName>
        <fullName evidence="4">Lipoprotein</fullName>
    </recommendedName>
</protein>
<feature type="chain" id="PRO_5047025118" description="Lipoprotein" evidence="1">
    <location>
        <begin position="24"/>
        <end position="177"/>
    </location>
</feature>
<dbReference type="EMBL" id="JBDIVE010000007">
    <property type="protein sequence ID" value="MEN3069531.1"/>
    <property type="molecule type" value="Genomic_DNA"/>
</dbReference>
<gene>
    <name evidence="2" type="ORF">ABDB84_13655</name>
</gene>
<evidence type="ECO:0008006" key="4">
    <source>
        <dbReference type="Google" id="ProtNLM"/>
    </source>
</evidence>
<sequence length="177" mass="18778">MKPMLLALAASATFLAGCTYNVAPYGASVENVGAIKAYKLKPVSIGKFESSRPGNASITCRAAGPVTVSPSFESYIEKAFVDELKLAGIYDPSSPLVLSGKLEKVDFSSGITDGSWSFTLTVTNARKESFTTESKFSFSGSFVAEKACQEVAQAFGPAVQKLVSDVVRDPKFPRIAN</sequence>
<evidence type="ECO:0000313" key="3">
    <source>
        <dbReference type="Proteomes" id="UP001410394"/>
    </source>
</evidence>
<proteinExistence type="predicted"/>
<comment type="caution">
    <text evidence="2">The sequence shown here is derived from an EMBL/GenBank/DDBJ whole genome shotgun (WGS) entry which is preliminary data.</text>
</comment>